<dbReference type="EMBL" id="AP012157">
    <property type="protein sequence ID" value="BAK14589.1"/>
    <property type="molecule type" value="Genomic_DNA"/>
</dbReference>
<dbReference type="Gene3D" id="3.30.160.70">
    <property type="entry name" value="Methylated DNA-protein cysteine methyltransferase domain"/>
    <property type="match status" value="1"/>
</dbReference>
<feature type="domain" description="Methylated-DNA-[protein]-cysteine S-methyltransferase DNA binding" evidence="10">
    <location>
        <begin position="74"/>
        <end position="151"/>
    </location>
</feature>
<evidence type="ECO:0000256" key="4">
    <source>
        <dbReference type="ARBA" id="ARBA00022603"/>
    </source>
</evidence>
<dbReference type="InterPro" id="IPR008332">
    <property type="entry name" value="MethylG_MeTrfase_N"/>
</dbReference>
<dbReference type="HOGENOM" id="CLU_000445_52_2_9"/>
<evidence type="ECO:0000313" key="12">
    <source>
        <dbReference type="EMBL" id="BAK14589.1"/>
    </source>
</evidence>
<comment type="catalytic activity">
    <reaction evidence="8 9">
        <text>a 6-O-methyl-2'-deoxyguanosine in DNA + L-cysteinyl-[protein] = S-methyl-L-cysteinyl-[protein] + a 2'-deoxyguanosine in DNA</text>
        <dbReference type="Rhea" id="RHEA:24000"/>
        <dbReference type="Rhea" id="RHEA-COMP:10131"/>
        <dbReference type="Rhea" id="RHEA-COMP:10132"/>
        <dbReference type="Rhea" id="RHEA-COMP:11367"/>
        <dbReference type="Rhea" id="RHEA-COMP:11368"/>
        <dbReference type="ChEBI" id="CHEBI:29950"/>
        <dbReference type="ChEBI" id="CHEBI:82612"/>
        <dbReference type="ChEBI" id="CHEBI:85445"/>
        <dbReference type="ChEBI" id="CHEBI:85448"/>
        <dbReference type="EC" id="2.1.1.63"/>
    </reaction>
</comment>
<dbReference type="KEGG" id="siv:SSIL_0166"/>
<dbReference type="GO" id="GO:0032259">
    <property type="term" value="P:methylation"/>
    <property type="evidence" value="ECO:0007669"/>
    <property type="project" value="UniProtKB-KW"/>
</dbReference>
<dbReference type="RefSeq" id="WP_014822387.1">
    <property type="nucleotide sequence ID" value="NC_018065.1"/>
</dbReference>
<feature type="domain" description="Methylguanine DNA methyltransferase ribonuclease-like" evidence="11">
    <location>
        <begin position="2"/>
        <end position="65"/>
    </location>
</feature>
<reference evidence="12 13" key="2">
    <citation type="journal article" date="2012" name="J. Biosci. Bioeng.">
        <title>Complete genome sequence and characterization of the N-acylhomoserine lactone-degrading gene of the potato leaf-associated Solibacillus silvestris.</title>
        <authorList>
            <person name="Morohoshi T."/>
            <person name="Tominaga Y."/>
            <person name="Someya N."/>
            <person name="Ikeda T."/>
        </authorList>
    </citation>
    <scope>NUCLEOTIDE SEQUENCE [LARGE SCALE GENOMIC DNA]</scope>
    <source>
        <strain evidence="12 13">StLB046</strain>
    </source>
</reference>
<keyword evidence="13" id="KW-1185">Reference proteome</keyword>
<evidence type="ECO:0000259" key="10">
    <source>
        <dbReference type="Pfam" id="PF01035"/>
    </source>
</evidence>
<keyword evidence="6 9" id="KW-0227">DNA damage</keyword>
<dbReference type="PANTHER" id="PTHR10815:SF13">
    <property type="entry name" value="METHYLATED-DNA--PROTEIN-CYSTEINE METHYLTRANSFERASE"/>
    <property type="match status" value="1"/>
</dbReference>
<protein>
    <recommendedName>
        <fullName evidence="9">Methylated-DNA--protein-cysteine methyltransferase</fullName>
        <ecNumber evidence="9">2.1.1.63</ecNumber>
    </recommendedName>
    <alternativeName>
        <fullName evidence="9">6-O-methylguanine-DNA methyltransferase</fullName>
        <shortName evidence="9">MGMT</shortName>
    </alternativeName>
    <alternativeName>
        <fullName evidence="9">O-6-methylguanine-DNA-alkyltransferase</fullName>
    </alternativeName>
</protein>
<evidence type="ECO:0000256" key="6">
    <source>
        <dbReference type="ARBA" id="ARBA00022763"/>
    </source>
</evidence>
<dbReference type="InterPro" id="IPR036631">
    <property type="entry name" value="MGMT_N_sf"/>
</dbReference>
<dbReference type="FunFam" id="1.10.10.10:FF:000214">
    <property type="entry name" value="Methylated-DNA--protein-cysteine methyltransferase"/>
    <property type="match status" value="1"/>
</dbReference>
<organism evidence="12 13">
    <name type="scientific">Solibacillus silvestris (strain StLB046)</name>
    <name type="common">Bacillus silvestris</name>
    <dbReference type="NCBI Taxonomy" id="1002809"/>
    <lineage>
        <taxon>Bacteria</taxon>
        <taxon>Bacillati</taxon>
        <taxon>Bacillota</taxon>
        <taxon>Bacilli</taxon>
        <taxon>Bacillales</taxon>
        <taxon>Caryophanaceae</taxon>
        <taxon>Solibacillus</taxon>
    </lineage>
</organism>
<dbReference type="PROSITE" id="PS00374">
    <property type="entry name" value="MGMT"/>
    <property type="match status" value="1"/>
</dbReference>
<dbReference type="STRING" id="1002809.SSIL_0166"/>
<gene>
    <name evidence="12" type="ordered locus">SSIL_0166</name>
</gene>
<accession>F2F386</accession>
<dbReference type="Proteomes" id="UP000006691">
    <property type="component" value="Chromosome"/>
</dbReference>
<dbReference type="AlphaFoldDB" id="F2F386"/>
<dbReference type="InterPro" id="IPR014048">
    <property type="entry name" value="MethylDNA_cys_MeTrfase_DNA-bd"/>
</dbReference>
<keyword evidence="3 9" id="KW-0963">Cytoplasm</keyword>
<comment type="catalytic activity">
    <reaction evidence="1 9">
        <text>a 4-O-methyl-thymidine in DNA + L-cysteinyl-[protein] = a thymidine in DNA + S-methyl-L-cysteinyl-[protein]</text>
        <dbReference type="Rhea" id="RHEA:53428"/>
        <dbReference type="Rhea" id="RHEA-COMP:10131"/>
        <dbReference type="Rhea" id="RHEA-COMP:10132"/>
        <dbReference type="Rhea" id="RHEA-COMP:13555"/>
        <dbReference type="Rhea" id="RHEA-COMP:13556"/>
        <dbReference type="ChEBI" id="CHEBI:29950"/>
        <dbReference type="ChEBI" id="CHEBI:82612"/>
        <dbReference type="ChEBI" id="CHEBI:137386"/>
        <dbReference type="ChEBI" id="CHEBI:137387"/>
        <dbReference type="EC" id="2.1.1.63"/>
    </reaction>
</comment>
<evidence type="ECO:0000256" key="3">
    <source>
        <dbReference type="ARBA" id="ARBA00022490"/>
    </source>
</evidence>
<proteinExistence type="inferred from homology"/>
<dbReference type="PANTHER" id="PTHR10815">
    <property type="entry name" value="METHYLATED-DNA--PROTEIN-CYSTEINE METHYLTRANSFERASE"/>
    <property type="match status" value="1"/>
</dbReference>
<dbReference type="GO" id="GO:0006307">
    <property type="term" value="P:DNA alkylation repair"/>
    <property type="evidence" value="ECO:0007669"/>
    <property type="project" value="UniProtKB-UniRule"/>
</dbReference>
<dbReference type="NCBIfam" id="TIGR00589">
    <property type="entry name" value="ogt"/>
    <property type="match status" value="1"/>
</dbReference>
<comment type="subcellular location">
    <subcellularLocation>
        <location evidence="9">Cytoplasm</location>
    </subcellularLocation>
</comment>
<dbReference type="PATRIC" id="fig|1002809.3.peg.168"/>
<dbReference type="InterPro" id="IPR001497">
    <property type="entry name" value="MethylDNA_cys_MeTrfase_AS"/>
</dbReference>
<evidence type="ECO:0000256" key="5">
    <source>
        <dbReference type="ARBA" id="ARBA00022679"/>
    </source>
</evidence>
<comment type="function">
    <text evidence="9">Involved in the cellular defense against the biological effects of O6-methylguanine (O6-MeG) and O4-methylthymine (O4-MeT) in DNA. Repairs the methylated nucleobase in DNA by stoichiometrically transferring the methyl group to a cysteine residue in the enzyme. This is a suicide reaction: the enzyme is irreversibly inactivated.</text>
</comment>
<sequence>MYKLDYASPIGVIEIAGTEHFIASVLFAEREEIINFPANDTPQLLLDCSTELDEYFKGRRKDFSILYKLQGTMFQTTVWQALTTVPYGKTASYKEIAQQIENEKAVRAVGMTNSKNVISIIVPCHRIIGKNGKLTGYAGGLWRKQWLLEHELKYSFNLD</sequence>
<dbReference type="GO" id="GO:0003908">
    <property type="term" value="F:methylated-DNA-[protein]-cysteine S-methyltransferase activity"/>
    <property type="evidence" value="ECO:0007669"/>
    <property type="project" value="UniProtKB-UniRule"/>
</dbReference>
<keyword evidence="5 9" id="KW-0808">Transferase</keyword>
<dbReference type="HAMAP" id="MF_00772">
    <property type="entry name" value="OGT"/>
    <property type="match status" value="1"/>
</dbReference>
<evidence type="ECO:0000256" key="2">
    <source>
        <dbReference type="ARBA" id="ARBA00008711"/>
    </source>
</evidence>
<evidence type="ECO:0000256" key="8">
    <source>
        <dbReference type="ARBA" id="ARBA00049348"/>
    </source>
</evidence>
<evidence type="ECO:0000259" key="11">
    <source>
        <dbReference type="Pfam" id="PF02870"/>
    </source>
</evidence>
<keyword evidence="4 9" id="KW-0489">Methyltransferase</keyword>
<dbReference type="GO" id="GO:0005737">
    <property type="term" value="C:cytoplasm"/>
    <property type="evidence" value="ECO:0007669"/>
    <property type="project" value="UniProtKB-SubCell"/>
</dbReference>
<evidence type="ECO:0000256" key="7">
    <source>
        <dbReference type="ARBA" id="ARBA00023204"/>
    </source>
</evidence>
<dbReference type="CDD" id="cd06445">
    <property type="entry name" value="ATase"/>
    <property type="match status" value="1"/>
</dbReference>
<dbReference type="SUPFAM" id="SSF53155">
    <property type="entry name" value="Methylated DNA-protein cysteine methyltransferase domain"/>
    <property type="match status" value="1"/>
</dbReference>
<evidence type="ECO:0000313" key="13">
    <source>
        <dbReference type="Proteomes" id="UP000006691"/>
    </source>
</evidence>
<dbReference type="InterPro" id="IPR036217">
    <property type="entry name" value="MethylDNA_cys_MeTrfase_DNAb"/>
</dbReference>
<name>F2F386_SOLSS</name>
<dbReference type="EC" id="2.1.1.63" evidence="9"/>
<feature type="active site" description="Nucleophile; methyl group acceptor" evidence="9">
    <location>
        <position position="124"/>
    </location>
</feature>
<dbReference type="InterPro" id="IPR036388">
    <property type="entry name" value="WH-like_DNA-bd_sf"/>
</dbReference>
<evidence type="ECO:0000256" key="9">
    <source>
        <dbReference type="HAMAP-Rule" id="MF_00772"/>
    </source>
</evidence>
<dbReference type="InterPro" id="IPR023546">
    <property type="entry name" value="MGMT"/>
</dbReference>
<dbReference type="eggNOG" id="COG0350">
    <property type="taxonomic scope" value="Bacteria"/>
</dbReference>
<dbReference type="Pfam" id="PF01035">
    <property type="entry name" value="DNA_binding_1"/>
    <property type="match status" value="1"/>
</dbReference>
<evidence type="ECO:0000256" key="1">
    <source>
        <dbReference type="ARBA" id="ARBA00001286"/>
    </source>
</evidence>
<comment type="miscellaneous">
    <text evidence="9">This enzyme catalyzes only one turnover and therefore is not strictly catalytic. According to one definition, an enzyme is a biocatalyst that acts repeatedly and over many reaction cycles.</text>
</comment>
<dbReference type="Pfam" id="PF02870">
    <property type="entry name" value="Methyltransf_1N"/>
    <property type="match status" value="1"/>
</dbReference>
<dbReference type="SUPFAM" id="SSF46767">
    <property type="entry name" value="Methylated DNA-protein cysteine methyltransferase, C-terminal domain"/>
    <property type="match status" value="1"/>
</dbReference>
<dbReference type="Gene3D" id="1.10.10.10">
    <property type="entry name" value="Winged helix-like DNA-binding domain superfamily/Winged helix DNA-binding domain"/>
    <property type="match status" value="1"/>
</dbReference>
<comment type="similarity">
    <text evidence="2 9">Belongs to the MGMT family.</text>
</comment>
<keyword evidence="7 9" id="KW-0234">DNA repair</keyword>
<reference evidence="13" key="1">
    <citation type="submission" date="2011-04" db="EMBL/GenBank/DDBJ databases">
        <title>Genome sequence of Solibacillus silvestris StLB046.</title>
        <authorList>
            <person name="Morohoshi T."/>
            <person name="Someya N."/>
            <person name="Ikeda T."/>
        </authorList>
    </citation>
    <scope>NUCLEOTIDE SEQUENCE [LARGE SCALE GENOMIC DNA]</scope>
    <source>
        <strain evidence="13">StLB046</strain>
    </source>
</reference>